<dbReference type="Gene3D" id="3.40.30.10">
    <property type="entry name" value="Glutaredoxin"/>
    <property type="match status" value="1"/>
</dbReference>
<dbReference type="PROSITE" id="PS51354">
    <property type="entry name" value="GLUTAREDOXIN_2"/>
    <property type="match status" value="1"/>
</dbReference>
<reference evidence="6" key="1">
    <citation type="journal article" date="2017" name="Nature">
        <title>The genome of Chenopodium quinoa.</title>
        <authorList>
            <person name="Jarvis D.E."/>
            <person name="Ho Y.S."/>
            <person name="Lightfoot D.J."/>
            <person name="Schmoeckel S.M."/>
            <person name="Li B."/>
            <person name="Borm T.J.A."/>
            <person name="Ohyanagi H."/>
            <person name="Mineta K."/>
            <person name="Michell C.T."/>
            <person name="Saber N."/>
            <person name="Kharbatia N.M."/>
            <person name="Rupper R.R."/>
            <person name="Sharp A.R."/>
            <person name="Dally N."/>
            <person name="Boughton B.A."/>
            <person name="Woo Y.H."/>
            <person name="Gao G."/>
            <person name="Schijlen E.G.W.M."/>
            <person name="Guo X."/>
            <person name="Momin A.A."/>
            <person name="Negrao S."/>
            <person name="Al-Babili S."/>
            <person name="Gehring C."/>
            <person name="Roessner U."/>
            <person name="Jung C."/>
            <person name="Murphy K."/>
            <person name="Arold S.T."/>
            <person name="Gojobori T."/>
            <person name="van der Linden C.G."/>
            <person name="van Loo E.N."/>
            <person name="Jellen E.N."/>
            <person name="Maughan P.J."/>
            <person name="Tester M."/>
        </authorList>
    </citation>
    <scope>NUCLEOTIDE SEQUENCE [LARGE SCALE GENOMIC DNA]</scope>
    <source>
        <strain evidence="6">cv. PI 614886</strain>
    </source>
</reference>
<reference evidence="6" key="2">
    <citation type="submission" date="2021-03" db="UniProtKB">
        <authorList>
            <consortium name="EnsemblPlants"/>
        </authorList>
    </citation>
    <scope>IDENTIFICATION</scope>
</reference>
<evidence type="ECO:0000313" key="7">
    <source>
        <dbReference type="Proteomes" id="UP000596660"/>
    </source>
</evidence>
<dbReference type="GO" id="GO:0005737">
    <property type="term" value="C:cytoplasm"/>
    <property type="evidence" value="ECO:0007669"/>
    <property type="project" value="UniProtKB-SubCell"/>
</dbReference>
<name>A0A803LYB1_CHEQI</name>
<comment type="subcellular location">
    <subcellularLocation>
        <location evidence="1">Cytoplasm</location>
    </subcellularLocation>
</comment>
<dbReference type="OrthoDB" id="1607877at2759"/>
<evidence type="ECO:0000256" key="1">
    <source>
        <dbReference type="ARBA" id="ARBA00004496"/>
    </source>
</evidence>
<dbReference type="CDD" id="cd03419">
    <property type="entry name" value="GRX_GRXh_1_2_like"/>
    <property type="match status" value="1"/>
</dbReference>
<evidence type="ECO:0000313" key="6">
    <source>
        <dbReference type="EnsemblPlants" id="AUR62020462-RA:cds"/>
    </source>
</evidence>
<dbReference type="RefSeq" id="XP_021755493.1">
    <property type="nucleotide sequence ID" value="XM_021899801.1"/>
</dbReference>
<dbReference type="GeneID" id="110720759"/>
<evidence type="ECO:0000256" key="2">
    <source>
        <dbReference type="ARBA" id="ARBA00007568"/>
    </source>
</evidence>
<dbReference type="EnsemblPlants" id="AUR62020462-RA">
    <property type="protein sequence ID" value="AUR62020462-RA:cds"/>
    <property type="gene ID" value="AUR62020462"/>
</dbReference>
<keyword evidence="4" id="KW-0676">Redox-active center</keyword>
<sequence>MDTLRPLVDEKPVVIFSRNNSDPVSHSMKQLFTSYGANPVVYELNQLPNRQEVENALDQVAVQTPSVPAIFIGGNFIGGANDVIGLQVRGELVQKLIDARAIWFWNRNQ</sequence>
<dbReference type="PANTHER" id="PTHR10168">
    <property type="entry name" value="GLUTAREDOXIN"/>
    <property type="match status" value="1"/>
</dbReference>
<evidence type="ECO:0000259" key="5">
    <source>
        <dbReference type="Pfam" id="PF00462"/>
    </source>
</evidence>
<accession>A0A803LYB1</accession>
<dbReference type="SUPFAM" id="SSF52833">
    <property type="entry name" value="Thioredoxin-like"/>
    <property type="match status" value="1"/>
</dbReference>
<keyword evidence="3" id="KW-0963">Cytoplasm</keyword>
<dbReference type="OMA" id="THPNEKQ"/>
<dbReference type="KEGG" id="cqi:110720759"/>
<protein>
    <recommendedName>
        <fullName evidence="5">Glutaredoxin domain-containing protein</fullName>
    </recommendedName>
</protein>
<evidence type="ECO:0000256" key="3">
    <source>
        <dbReference type="ARBA" id="ARBA00022490"/>
    </source>
</evidence>
<feature type="domain" description="Glutaredoxin" evidence="5">
    <location>
        <begin position="13"/>
        <end position="77"/>
    </location>
</feature>
<proteinExistence type="inferred from homology"/>
<comment type="similarity">
    <text evidence="2">Belongs to the glutaredoxin family. CC-type subfamily.</text>
</comment>
<dbReference type="InterPro" id="IPR002109">
    <property type="entry name" value="Glutaredoxin"/>
</dbReference>
<dbReference type="Pfam" id="PF00462">
    <property type="entry name" value="Glutaredoxin"/>
    <property type="match status" value="1"/>
</dbReference>
<dbReference type="InterPro" id="IPR011905">
    <property type="entry name" value="GlrX-like_pln_2"/>
</dbReference>
<dbReference type="Gramene" id="AUR62020462-RA">
    <property type="protein sequence ID" value="AUR62020462-RA:cds"/>
    <property type="gene ID" value="AUR62020462"/>
</dbReference>
<evidence type="ECO:0000256" key="4">
    <source>
        <dbReference type="ARBA" id="ARBA00023284"/>
    </source>
</evidence>
<dbReference type="AlphaFoldDB" id="A0A803LYB1"/>
<organism evidence="6 7">
    <name type="scientific">Chenopodium quinoa</name>
    <name type="common">Quinoa</name>
    <dbReference type="NCBI Taxonomy" id="63459"/>
    <lineage>
        <taxon>Eukaryota</taxon>
        <taxon>Viridiplantae</taxon>
        <taxon>Streptophyta</taxon>
        <taxon>Embryophyta</taxon>
        <taxon>Tracheophyta</taxon>
        <taxon>Spermatophyta</taxon>
        <taxon>Magnoliopsida</taxon>
        <taxon>eudicotyledons</taxon>
        <taxon>Gunneridae</taxon>
        <taxon>Pentapetalae</taxon>
        <taxon>Caryophyllales</taxon>
        <taxon>Chenopodiaceae</taxon>
        <taxon>Chenopodioideae</taxon>
        <taxon>Atripliceae</taxon>
        <taxon>Chenopodium</taxon>
    </lineage>
</organism>
<keyword evidence="7" id="KW-1185">Reference proteome</keyword>
<dbReference type="InterPro" id="IPR036249">
    <property type="entry name" value="Thioredoxin-like_sf"/>
</dbReference>
<gene>
    <name evidence="6" type="primary">LOC110720759</name>
</gene>
<dbReference type="Proteomes" id="UP000596660">
    <property type="component" value="Unplaced"/>
</dbReference>